<dbReference type="Proteomes" id="UP000197024">
    <property type="component" value="Chromosome"/>
</dbReference>
<accession>A0A1Z3LXL2</accession>
<gene>
    <name evidence="2" type="ORF">CD943_08470</name>
</gene>
<name>A0A1Z3LXL2_BREDI</name>
<evidence type="ECO:0000313" key="3">
    <source>
        <dbReference type="Proteomes" id="UP000197024"/>
    </source>
</evidence>
<reference evidence="2 3" key="2">
    <citation type="submission" date="2017-06" db="EMBL/GenBank/DDBJ databases">
        <authorList>
            <person name="Kim H.J."/>
            <person name="Triplett B.A."/>
        </authorList>
    </citation>
    <scope>NUCLEOTIDE SEQUENCE [LARGE SCALE GENOMIC DNA]</scope>
    <source>
        <strain evidence="2 3">BZC3</strain>
    </source>
</reference>
<protein>
    <submittedName>
        <fullName evidence="2">Uncharacterized protein</fullName>
    </submittedName>
</protein>
<reference evidence="2 3" key="1">
    <citation type="submission" date="2017-06" db="EMBL/GenBank/DDBJ databases">
        <title>Biodegradation of gentamicin by bacterial consortia AMQD4 in synthetic medium and raw gentamicin sewage.</title>
        <authorList>
            <person name="Chang H."/>
            <person name="Feng Y."/>
            <person name="Li Z."/>
            <person name="Xue J."/>
            <person name="Cheng D."/>
        </authorList>
    </citation>
    <scope>NUCLEOTIDE SEQUENCE [LARGE SCALE GENOMIC DNA]</scope>
    <source>
        <strain evidence="2 3">BZC3</strain>
    </source>
</reference>
<evidence type="ECO:0000313" key="2">
    <source>
        <dbReference type="EMBL" id="ASD26919.1"/>
    </source>
</evidence>
<evidence type="ECO:0000256" key="1">
    <source>
        <dbReference type="SAM" id="MobiDB-lite"/>
    </source>
</evidence>
<proteinExistence type="predicted"/>
<dbReference type="AlphaFoldDB" id="A0A1Z3LXL2"/>
<organism evidence="2 3">
    <name type="scientific">Brevundimonas diminuta</name>
    <name type="common">Pseudomonas diminuta</name>
    <dbReference type="NCBI Taxonomy" id="293"/>
    <lineage>
        <taxon>Bacteria</taxon>
        <taxon>Pseudomonadati</taxon>
        <taxon>Pseudomonadota</taxon>
        <taxon>Alphaproteobacteria</taxon>
        <taxon>Caulobacterales</taxon>
        <taxon>Caulobacteraceae</taxon>
        <taxon>Brevundimonas</taxon>
    </lineage>
</organism>
<dbReference type="EMBL" id="CP021995">
    <property type="protein sequence ID" value="ASD26919.1"/>
    <property type="molecule type" value="Genomic_DNA"/>
</dbReference>
<feature type="region of interest" description="Disordered" evidence="1">
    <location>
        <begin position="1"/>
        <end position="76"/>
    </location>
</feature>
<sequence length="76" mass="7700">MAHIDFWPSPRAGGEWANGADRGGGGSPALHKPQARKGGETAPIAKRSAPARRRSSPCPEGGGAPFIPSAAKAALE</sequence>